<accession>A0A7Y9YJW6</accession>
<dbReference type="EMBL" id="JACBZI010000001">
    <property type="protein sequence ID" value="NYI11675.1"/>
    <property type="molecule type" value="Genomic_DNA"/>
</dbReference>
<evidence type="ECO:0008006" key="5">
    <source>
        <dbReference type="Google" id="ProtNLM"/>
    </source>
</evidence>
<feature type="chain" id="PRO_5039437976" description="Lipoprotein" evidence="2">
    <location>
        <begin position="21"/>
        <end position="208"/>
    </location>
</feature>
<feature type="signal peptide" evidence="2">
    <location>
        <begin position="1"/>
        <end position="20"/>
    </location>
</feature>
<evidence type="ECO:0000256" key="1">
    <source>
        <dbReference type="SAM" id="MobiDB-lite"/>
    </source>
</evidence>
<reference evidence="3 4" key="1">
    <citation type="submission" date="2020-07" db="EMBL/GenBank/DDBJ databases">
        <title>Sequencing the genomes of 1000 actinobacteria strains.</title>
        <authorList>
            <person name="Klenk H.-P."/>
        </authorList>
    </citation>
    <scope>NUCLEOTIDE SEQUENCE [LARGE SCALE GENOMIC DNA]</scope>
    <source>
        <strain evidence="3 4">DSM 18248</strain>
    </source>
</reference>
<sequence length="208" mass="21526">MSRRLAGLAALTLLVGGTTACGDDAADPRPSDGASAIGAATTSPSATTEDASPIDTYADVEPAPQALDASLVDGVEAFGIWADAEAEETPQQLGGGTRTDDGEAVAVALSSREGLLAMKNARAEIRYLDRHSGLATGPLEMLDPVVVDGLEMARARGASINGLDVDFFIHATGERTIELDFLTPASLGEAEREEWIGQVMATLEISAR</sequence>
<dbReference type="PROSITE" id="PS51257">
    <property type="entry name" value="PROKAR_LIPOPROTEIN"/>
    <property type="match status" value="1"/>
</dbReference>
<protein>
    <recommendedName>
        <fullName evidence="5">Lipoprotein</fullName>
    </recommendedName>
</protein>
<keyword evidence="2" id="KW-0732">Signal</keyword>
<evidence type="ECO:0000313" key="4">
    <source>
        <dbReference type="Proteomes" id="UP000537326"/>
    </source>
</evidence>
<organism evidence="3 4">
    <name type="scientific">Nocardioides marinus</name>
    <dbReference type="NCBI Taxonomy" id="374514"/>
    <lineage>
        <taxon>Bacteria</taxon>
        <taxon>Bacillati</taxon>
        <taxon>Actinomycetota</taxon>
        <taxon>Actinomycetes</taxon>
        <taxon>Propionibacteriales</taxon>
        <taxon>Nocardioidaceae</taxon>
        <taxon>Nocardioides</taxon>
    </lineage>
</organism>
<comment type="caution">
    <text evidence="3">The sequence shown here is derived from an EMBL/GenBank/DDBJ whole genome shotgun (WGS) entry which is preliminary data.</text>
</comment>
<name>A0A7Y9YJW6_9ACTN</name>
<evidence type="ECO:0000313" key="3">
    <source>
        <dbReference type="EMBL" id="NYI11675.1"/>
    </source>
</evidence>
<feature type="region of interest" description="Disordered" evidence="1">
    <location>
        <begin position="24"/>
        <end position="52"/>
    </location>
</feature>
<feature type="compositionally biased region" description="Polar residues" evidence="1">
    <location>
        <begin position="40"/>
        <end position="50"/>
    </location>
</feature>
<evidence type="ECO:0000256" key="2">
    <source>
        <dbReference type="SAM" id="SignalP"/>
    </source>
</evidence>
<dbReference type="RefSeq" id="WP_179532334.1">
    <property type="nucleotide sequence ID" value="NZ_BAAAPP010000017.1"/>
</dbReference>
<dbReference type="Proteomes" id="UP000537326">
    <property type="component" value="Unassembled WGS sequence"/>
</dbReference>
<proteinExistence type="predicted"/>
<dbReference type="AlphaFoldDB" id="A0A7Y9YJW6"/>
<keyword evidence="4" id="KW-1185">Reference proteome</keyword>
<gene>
    <name evidence="3" type="ORF">BKA05_003190</name>
</gene>